<dbReference type="Proteomes" id="UP000831786">
    <property type="component" value="Chromosome"/>
</dbReference>
<reference evidence="2 3" key="1">
    <citation type="submission" date="2022-04" db="EMBL/GenBank/DDBJ databases">
        <title>Leucobacter sp. isolated from rhizosphere of garlic.</title>
        <authorList>
            <person name="Won M."/>
            <person name="Lee C.-M."/>
            <person name="Woen H.-Y."/>
            <person name="Kwon S.-W."/>
        </authorList>
    </citation>
    <scope>NUCLEOTIDE SEQUENCE [LARGE SCALE GENOMIC DNA]</scope>
    <source>
        <strain evidence="2 3">H21R-40</strain>
    </source>
</reference>
<evidence type="ECO:0000313" key="3">
    <source>
        <dbReference type="Proteomes" id="UP000831786"/>
    </source>
</evidence>
<keyword evidence="1" id="KW-1133">Transmembrane helix</keyword>
<keyword evidence="3" id="KW-1185">Reference proteome</keyword>
<evidence type="ECO:0000256" key="1">
    <source>
        <dbReference type="SAM" id="Phobius"/>
    </source>
</evidence>
<name>A0ABY4FR78_9MICO</name>
<accession>A0ABY4FR78</accession>
<sequence length="390" mass="41544">MREIPAAGSEPSELDLLRELRADAGELEADRFALGLARLERDIAAGVGGRARGGAGTRPGARRAPAGRARGRRRALVLGAGVLAVGAVAGVVLVATPAPLLQPVLGPAAPQDPHAEAVALLQRAADAALAAEPEVLPGQYLKVSCRTTGLAFPNSEAFLFEGKSPEAWMRHSTNQVNYVPPRATDLQVTRVSPDYDTEVVAGDFPEAAGAAEAVPYDGEQASAPGEYFETRLPAEALSGGFLMPDEPSELEEVALRMWEELKIDEFEYTPQQELPNALVPYLRHTMPQEIRAEAFRLLSEQPGVRLQAYAGDDPRIGASDADAKVVTFSPVQGVEIQLIFDVQRARMLGSQEVLTSEDPTKPGVAVGEVLSAAACSTSIVDEIPDIETWR</sequence>
<keyword evidence="1" id="KW-0812">Transmembrane</keyword>
<feature type="transmembrane region" description="Helical" evidence="1">
    <location>
        <begin position="75"/>
        <end position="95"/>
    </location>
</feature>
<dbReference type="RefSeq" id="WP_244729919.1">
    <property type="nucleotide sequence ID" value="NZ_CP095045.1"/>
</dbReference>
<organism evidence="2 3">
    <name type="scientific">Leucobacter allii</name>
    <dbReference type="NCBI Taxonomy" id="2932247"/>
    <lineage>
        <taxon>Bacteria</taxon>
        <taxon>Bacillati</taxon>
        <taxon>Actinomycetota</taxon>
        <taxon>Actinomycetes</taxon>
        <taxon>Micrococcales</taxon>
        <taxon>Microbacteriaceae</taxon>
        <taxon>Leucobacter</taxon>
    </lineage>
</organism>
<evidence type="ECO:0000313" key="2">
    <source>
        <dbReference type="EMBL" id="UOQ58788.1"/>
    </source>
</evidence>
<evidence type="ECO:0008006" key="4">
    <source>
        <dbReference type="Google" id="ProtNLM"/>
    </source>
</evidence>
<protein>
    <recommendedName>
        <fullName evidence="4">CU044_5270 family protein</fullName>
    </recommendedName>
</protein>
<proteinExistence type="predicted"/>
<keyword evidence="1" id="KW-0472">Membrane</keyword>
<gene>
    <name evidence="2" type="ORF">MUN78_08220</name>
</gene>
<dbReference type="EMBL" id="CP095045">
    <property type="protein sequence ID" value="UOQ58788.1"/>
    <property type="molecule type" value="Genomic_DNA"/>
</dbReference>